<keyword evidence="7 10" id="KW-0663">Pyridoxal phosphate</keyword>
<proteinExistence type="inferred from homology"/>
<gene>
    <name evidence="12" type="ORF">A1355_16365</name>
</gene>
<reference evidence="13" key="1">
    <citation type="submission" date="2016-03" db="EMBL/GenBank/DDBJ databases">
        <authorList>
            <person name="Heylen K."/>
            <person name="De Vos P."/>
            <person name="Vekeman B."/>
        </authorList>
    </citation>
    <scope>NUCLEOTIDE SEQUENCE [LARGE SCALE GENOMIC DNA]</scope>
    <source>
        <strain evidence="13">R-45383</strain>
    </source>
</reference>
<keyword evidence="8 11" id="KW-0119">Carbohydrate metabolism</keyword>
<keyword evidence="5 11" id="KW-0328">Glycosyltransferase</keyword>
<evidence type="ECO:0000256" key="8">
    <source>
        <dbReference type="ARBA" id="ARBA00023277"/>
    </source>
</evidence>
<dbReference type="GO" id="GO:0005980">
    <property type="term" value="P:glycogen catabolic process"/>
    <property type="evidence" value="ECO:0007669"/>
    <property type="project" value="TreeGrafter"/>
</dbReference>
<organism evidence="12 13">
    <name type="scientific">Methylomonas koyamae</name>
    <dbReference type="NCBI Taxonomy" id="702114"/>
    <lineage>
        <taxon>Bacteria</taxon>
        <taxon>Pseudomonadati</taxon>
        <taxon>Pseudomonadota</taxon>
        <taxon>Gammaproteobacteria</taxon>
        <taxon>Methylococcales</taxon>
        <taxon>Methylococcaceae</taxon>
        <taxon>Methylomonas</taxon>
    </lineage>
</organism>
<dbReference type="InterPro" id="IPR011833">
    <property type="entry name" value="Glycg_phsphrylas"/>
</dbReference>
<evidence type="ECO:0000256" key="7">
    <source>
        <dbReference type="ARBA" id="ARBA00022898"/>
    </source>
</evidence>
<dbReference type="SUPFAM" id="SSF53756">
    <property type="entry name" value="UDP-Glycosyltransferase/glycogen phosphorylase"/>
    <property type="match status" value="1"/>
</dbReference>
<evidence type="ECO:0000256" key="5">
    <source>
        <dbReference type="ARBA" id="ARBA00022676"/>
    </source>
</evidence>
<name>A0A177MZL4_9GAMM</name>
<comment type="similarity">
    <text evidence="3 11">Belongs to the glycogen phosphorylase family.</text>
</comment>
<comment type="caution">
    <text evidence="12">The sequence shown here is derived from an EMBL/GenBank/DDBJ whole genome shotgun (WGS) entry which is preliminary data.</text>
</comment>
<dbReference type="Pfam" id="PF00343">
    <property type="entry name" value="Phosphorylase"/>
    <property type="match status" value="1"/>
</dbReference>
<dbReference type="STRING" id="702114.A1355_16365"/>
<sequence length="833" mass="95235">MPHRVFHKSNPASDITKLPKLGMEKKHFISDFKHYYSHRLGRDENCRSPHYAYEALSLTISDRLVERWKKTYNVYRDSDCKKAFYLSMEFLIGRSLSNAMLNLGVDDVVTQALYDLGLEAEELVESEPDAGLGNGGLGRLAACFIDSCATLQLPVTGYGLRYEYGMFTQQIVNGEQVERPDHWLRMGNVWEIERPEYMHRIKFGGRTQSHIDEHGNRRTSWIETHDILAMPYDTPVPGYKNGTVNTLRLWKAIATEEFNLQEFNAGDYAEAVAQKVTAENITMVLYPNDANENGKALRLQQQYLLASASLQDVIANWVGRHGNNFSKFSEKNCFQLNDTHPSIAVAELMRLLMDIHGLSWRDAWNITRNTMAYTNHTLLPEALEKWSVNLMQSLLPRLLEIIYEINAHFLAEVSARWPGDGERMARMSIIEEGPTKMVRMAYLAIVGSFSVNGVAELHSKLLKEGLFRDFYELWPGKFNNKTNGVTPRRWLAGCNPELAEFITETIGDAWITDLSQLAELKPYADDAAFRKKWYELNRASKQRLVDFKKFEYDIDINVDALFDVQVKRIHEYKRQVLNVLHVIHLYDRIKRGDTDNWVPRCVLIGGKAAPGYAMAKKIIKFINNVSHVINNDPDVGDKLKLVFLPNYCVSAMEKICPGADLSEQISTAGKEASGTGNMKFMMNGALTIGTLDGANIEIREEVGEENFFLFGLTEAEVEALRGHYDPEAYIRDDNDLQRVMYLLECGHFNRFEPGMFDDIIASIKSPNDPWMTLADFRSYLEAQKRVDAAYRDQEHWTRMSIINTAASGKFSTDRTISEYNHDIWHLTPIQVEG</sequence>
<dbReference type="Proteomes" id="UP000077628">
    <property type="component" value="Unassembled WGS sequence"/>
</dbReference>
<dbReference type="GO" id="GO:0008184">
    <property type="term" value="F:glycogen phosphorylase activity"/>
    <property type="evidence" value="ECO:0007669"/>
    <property type="project" value="InterPro"/>
</dbReference>
<comment type="cofactor">
    <cofactor evidence="2 11">
        <name>pyridoxal 5'-phosphate</name>
        <dbReference type="ChEBI" id="CHEBI:597326"/>
    </cofactor>
</comment>
<evidence type="ECO:0000256" key="4">
    <source>
        <dbReference type="ARBA" id="ARBA00022533"/>
    </source>
</evidence>
<dbReference type="PIRSF" id="PIRSF000460">
    <property type="entry name" value="Pprylas_GlgP"/>
    <property type="match status" value="1"/>
</dbReference>
<evidence type="ECO:0000256" key="2">
    <source>
        <dbReference type="ARBA" id="ARBA00001933"/>
    </source>
</evidence>
<dbReference type="OrthoDB" id="7229284at2"/>
<accession>A0A177MZL4</accession>
<feature type="modified residue" description="N6-(pyridoxal phosphate)lysine" evidence="10">
    <location>
        <position position="679"/>
    </location>
</feature>
<evidence type="ECO:0000313" key="12">
    <source>
        <dbReference type="EMBL" id="OAI11158.1"/>
    </source>
</evidence>
<comment type="function">
    <text evidence="11">Allosteric enzyme that catalyzes the rate-limiting step in glycogen catabolism, the phosphorolytic cleavage of glycogen to produce glucose-1-phosphate, and plays a central role in maintaining cellular and organismal glucose homeostasis.</text>
</comment>
<dbReference type="EMBL" id="LUUK01000234">
    <property type="protein sequence ID" value="OAI11158.1"/>
    <property type="molecule type" value="Genomic_DNA"/>
</dbReference>
<evidence type="ECO:0000256" key="6">
    <source>
        <dbReference type="ARBA" id="ARBA00022679"/>
    </source>
</evidence>
<keyword evidence="6 11" id="KW-0808">Transferase</keyword>
<evidence type="ECO:0000256" key="10">
    <source>
        <dbReference type="PIRSR" id="PIRSR000460-1"/>
    </source>
</evidence>
<dbReference type="InterPro" id="IPR000811">
    <property type="entry name" value="Glyco_trans_35"/>
</dbReference>
<dbReference type="Gene3D" id="3.40.50.2000">
    <property type="entry name" value="Glycogen Phosphorylase B"/>
    <property type="match status" value="2"/>
</dbReference>
<dbReference type="GO" id="GO:0030170">
    <property type="term" value="F:pyridoxal phosphate binding"/>
    <property type="evidence" value="ECO:0007669"/>
    <property type="project" value="InterPro"/>
</dbReference>
<dbReference type="PANTHER" id="PTHR11468:SF3">
    <property type="entry name" value="GLYCOGEN PHOSPHORYLASE, LIVER FORM"/>
    <property type="match status" value="1"/>
</dbReference>
<evidence type="ECO:0000313" key="13">
    <source>
        <dbReference type="Proteomes" id="UP000077628"/>
    </source>
</evidence>
<dbReference type="RefSeq" id="WP_064031818.1">
    <property type="nucleotide sequence ID" value="NZ_LUUK01000234.1"/>
</dbReference>
<dbReference type="FunFam" id="3.40.50.2000:FF:000002">
    <property type="entry name" value="Alpha-1,4 glucan phosphorylase"/>
    <property type="match status" value="1"/>
</dbReference>
<keyword evidence="4" id="KW-0021">Allosteric enzyme</keyword>
<dbReference type="CDD" id="cd04300">
    <property type="entry name" value="GT35_Glycogen_Phosphorylase"/>
    <property type="match status" value="1"/>
</dbReference>
<evidence type="ECO:0000256" key="1">
    <source>
        <dbReference type="ARBA" id="ARBA00001275"/>
    </source>
</evidence>
<dbReference type="FunFam" id="3.40.50.2000:FF:000003">
    <property type="entry name" value="Alpha-1,4 glucan phosphorylase"/>
    <property type="match status" value="1"/>
</dbReference>
<dbReference type="InterPro" id="IPR035090">
    <property type="entry name" value="Pyridoxal_P_attach_site"/>
</dbReference>
<evidence type="ECO:0000256" key="11">
    <source>
        <dbReference type="RuleBase" id="RU000587"/>
    </source>
</evidence>
<evidence type="ECO:0000256" key="3">
    <source>
        <dbReference type="ARBA" id="ARBA00006047"/>
    </source>
</evidence>
<evidence type="ECO:0000256" key="9">
    <source>
        <dbReference type="ARBA" id="ARBA00025174"/>
    </source>
</evidence>
<dbReference type="NCBIfam" id="TIGR02093">
    <property type="entry name" value="P_ylase"/>
    <property type="match status" value="1"/>
</dbReference>
<keyword evidence="13" id="KW-1185">Reference proteome</keyword>
<dbReference type="EC" id="2.4.1.1" evidence="11"/>
<comment type="function">
    <text evidence="9">Phosphorylase is an important allosteric enzyme in carbohydrate metabolism. Enzymes from different sources differ in their regulatory mechanisms and in their natural substrates. However, all known phosphorylases share catalytic and structural properties.</text>
</comment>
<dbReference type="PROSITE" id="PS00102">
    <property type="entry name" value="PHOSPHORYLASE"/>
    <property type="match status" value="1"/>
</dbReference>
<protein>
    <recommendedName>
        <fullName evidence="11">Alpha-1,4 glucan phosphorylase</fullName>
        <ecNumber evidence="11">2.4.1.1</ecNumber>
    </recommendedName>
</protein>
<dbReference type="PANTHER" id="PTHR11468">
    <property type="entry name" value="GLYCOGEN PHOSPHORYLASE"/>
    <property type="match status" value="1"/>
</dbReference>
<comment type="catalytic activity">
    <reaction evidence="1 11">
        <text>[(1-&gt;4)-alpha-D-glucosyl](n) + phosphate = [(1-&gt;4)-alpha-D-glucosyl](n-1) + alpha-D-glucose 1-phosphate</text>
        <dbReference type="Rhea" id="RHEA:41732"/>
        <dbReference type="Rhea" id="RHEA-COMP:9584"/>
        <dbReference type="Rhea" id="RHEA-COMP:9586"/>
        <dbReference type="ChEBI" id="CHEBI:15444"/>
        <dbReference type="ChEBI" id="CHEBI:43474"/>
        <dbReference type="ChEBI" id="CHEBI:58601"/>
        <dbReference type="EC" id="2.4.1.1"/>
    </reaction>
</comment>
<dbReference type="GO" id="GO:0005737">
    <property type="term" value="C:cytoplasm"/>
    <property type="evidence" value="ECO:0007669"/>
    <property type="project" value="TreeGrafter"/>
</dbReference>
<dbReference type="AlphaFoldDB" id="A0A177MZL4"/>